<reference evidence="1 2" key="1">
    <citation type="submission" date="2019-10" db="EMBL/GenBank/DDBJ databases">
        <authorList>
            <consortium name="Melissa Lawson"/>
            <person name="O'neill I."/>
        </authorList>
    </citation>
    <scope>NUCLEOTIDE SEQUENCE [LARGE SCALE GENOMIC DNA]</scope>
    <source>
        <strain evidence="1">LH_658</strain>
    </source>
</reference>
<accession>A0ABY6Y947</accession>
<sequence>MASARTPCKLKQTSLYGVITLAGGLKGQNGPTTQSDVRQIIDLLIPSAIIRGRHANTVLGGLAAVFDDLDDLALEVHHSIFMTPSLSRMVYPMFHL</sequence>
<proteinExistence type="predicted"/>
<comment type="caution">
    <text evidence="1">The sequence shown here is derived from an EMBL/GenBank/DDBJ whole genome shotgun (WGS) entry which is preliminary data.</text>
</comment>
<name>A0ABY6Y947_BIFPS</name>
<organism evidence="1 2">
    <name type="scientific">Bifidobacterium pseudocatenulatum</name>
    <dbReference type="NCBI Taxonomy" id="28026"/>
    <lineage>
        <taxon>Bacteria</taxon>
        <taxon>Bacillati</taxon>
        <taxon>Actinomycetota</taxon>
        <taxon>Actinomycetes</taxon>
        <taxon>Bifidobacteriales</taxon>
        <taxon>Bifidobacteriaceae</taxon>
        <taxon>Bifidobacterium</taxon>
    </lineage>
</organism>
<gene>
    <name evidence="1" type="ORF">BIFLH658_00361</name>
</gene>
<dbReference type="Proteomes" id="UP000494211">
    <property type="component" value="Unassembled WGS sequence"/>
</dbReference>
<keyword evidence="2" id="KW-1185">Reference proteome</keyword>
<evidence type="ECO:0000313" key="2">
    <source>
        <dbReference type="Proteomes" id="UP000494211"/>
    </source>
</evidence>
<evidence type="ECO:0000313" key="1">
    <source>
        <dbReference type="EMBL" id="VWQ13602.1"/>
    </source>
</evidence>
<dbReference type="EMBL" id="CABWJV010000001">
    <property type="protein sequence ID" value="VWQ13602.1"/>
    <property type="molecule type" value="Genomic_DNA"/>
</dbReference>
<protein>
    <submittedName>
        <fullName evidence="1">Uncharacterized protein</fullName>
    </submittedName>
</protein>